<dbReference type="InterPro" id="IPR042113">
    <property type="entry name" value="P_AcTrfase_dom1"/>
</dbReference>
<evidence type="ECO:0000256" key="4">
    <source>
        <dbReference type="ARBA" id="ARBA00023268"/>
    </source>
</evidence>
<evidence type="ECO:0000256" key="1">
    <source>
        <dbReference type="ARBA" id="ARBA00007686"/>
    </source>
</evidence>
<dbReference type="RefSeq" id="WP_261695797.1">
    <property type="nucleotide sequence ID" value="NZ_CP104694.1"/>
</dbReference>
<evidence type="ECO:0000259" key="5">
    <source>
        <dbReference type="SMART" id="SM00919"/>
    </source>
</evidence>
<dbReference type="SUPFAM" id="SSF53659">
    <property type="entry name" value="Isocitrate/Isopropylmalate dehydrogenase-like"/>
    <property type="match status" value="1"/>
</dbReference>
<gene>
    <name evidence="7" type="ORF">N4264_04055</name>
</gene>
<dbReference type="InterPro" id="IPR051674">
    <property type="entry name" value="Malate_Decarboxylase"/>
</dbReference>
<evidence type="ECO:0000256" key="3">
    <source>
        <dbReference type="ARBA" id="ARBA00023002"/>
    </source>
</evidence>
<dbReference type="SUPFAM" id="SSF51735">
    <property type="entry name" value="NAD(P)-binding Rossmann-fold domains"/>
    <property type="match status" value="1"/>
</dbReference>
<accession>A0ABY6BFN5</accession>
<dbReference type="InterPro" id="IPR045213">
    <property type="entry name" value="Malic_NAD-bd_bact_type"/>
</dbReference>
<keyword evidence="3" id="KW-0560">Oxidoreductase</keyword>
<name>A0ABY6BFN5_9GAMM</name>
<dbReference type="Pfam" id="PF00390">
    <property type="entry name" value="malic"/>
    <property type="match status" value="1"/>
</dbReference>
<dbReference type="Gene3D" id="3.40.50.10380">
    <property type="entry name" value="Malic enzyme, N-terminal domain"/>
    <property type="match status" value="1"/>
</dbReference>
<dbReference type="InterPro" id="IPR012302">
    <property type="entry name" value="Malic_NAD-bd"/>
</dbReference>
<keyword evidence="8" id="KW-1185">Reference proteome</keyword>
<dbReference type="Gene3D" id="3.40.50.10950">
    <property type="match status" value="1"/>
</dbReference>
<sequence>MSNADELKQAALDYHRQSPAGKIKVTPTKALVTQRDLALAYSPGVAAACDVIVEDPAEVSTVTARGNLVAVITNGTAVLGLGPIGPLAAKPVMEGKGVLFQKFAGIDVFDIEIDERDPDKLVDIIASLEPTFGGINLEDIKAPECFAVERKLRERVKIPVFHDDQHGTAIIVGSAVINALQVVGKEIGQVRVAASGAGAAGIACLDMLVQLGVKPENIAVCDRLGVVYKGRAEDMDEAKARYARDTTARTLADIVDGADIFLGLSAAGVLKAEMVEKMAANPIILALANPTPEILPEVAKAVRPDAIIATGRSDYPNQVNNALCFPYIFRGALDVGATTINEAMKVACVHAIASLARREVSDVAARAYGGKPLSFGPDYLIPQPFDPRLLVELAPAVAEAATRSGVATRPIPDINAYREKLTSFVFRTGLMMKPVFDRAKAEPKRVAYAEGEEETVLRAVQVVVDEGFAKPILIGRPEVIEKRIERIGLRLKAGVDFELCNINDDPRFNDYWQHYHRIMERRGVSPSLAKAVVRSRSTVIASLMVERGDADAMICGVVGRYGKKLQYIKDIIGLDPGVQKPAAMSAVFNDKGVFFFLDTHVQHDPCAEDLAEATLQAALRLKLFGVPPKVALLSHSNFGASDSPSAAKMRRVFEIIKKRAPKLEVEGELQADAAMIQEIRERIFPNSQLNGCANVFVFPNLDAANISFNMTRAMTDGVVLGPILMGIAKPAHVLTPSATVRRVVNMTAIAGVEAQIRAQNRSGSAD</sequence>
<dbReference type="CDD" id="cd05311">
    <property type="entry name" value="NAD_bind_2_malic_enz"/>
    <property type="match status" value="1"/>
</dbReference>
<dbReference type="InterPro" id="IPR012188">
    <property type="entry name" value="ME_PTA"/>
</dbReference>
<evidence type="ECO:0000313" key="8">
    <source>
        <dbReference type="Proteomes" id="UP001064632"/>
    </source>
</evidence>
<dbReference type="SMART" id="SM01274">
    <property type="entry name" value="malic"/>
    <property type="match status" value="1"/>
</dbReference>
<dbReference type="Gene3D" id="3.40.50.720">
    <property type="entry name" value="NAD(P)-binding Rossmann-like Domain"/>
    <property type="match status" value="1"/>
</dbReference>
<comment type="similarity">
    <text evidence="1">In the N-terminal section; belongs to the malic enzymes family.</text>
</comment>
<evidence type="ECO:0000313" key="7">
    <source>
        <dbReference type="EMBL" id="UXI68838.1"/>
    </source>
</evidence>
<proteinExistence type="inferred from homology"/>
<dbReference type="Pfam" id="PF01515">
    <property type="entry name" value="PTA_PTB"/>
    <property type="match status" value="1"/>
</dbReference>
<dbReference type="InterPro" id="IPR046346">
    <property type="entry name" value="Aminoacid_DH-like_N_sf"/>
</dbReference>
<organism evidence="7 8">
    <name type="scientific">Tahibacter amnicola</name>
    <dbReference type="NCBI Taxonomy" id="2976241"/>
    <lineage>
        <taxon>Bacteria</taxon>
        <taxon>Pseudomonadati</taxon>
        <taxon>Pseudomonadota</taxon>
        <taxon>Gammaproteobacteria</taxon>
        <taxon>Lysobacterales</taxon>
        <taxon>Rhodanobacteraceae</taxon>
        <taxon>Tahibacter</taxon>
    </lineage>
</organism>
<dbReference type="InterPro" id="IPR012301">
    <property type="entry name" value="Malic_N_dom"/>
</dbReference>
<evidence type="ECO:0000259" key="6">
    <source>
        <dbReference type="SMART" id="SM01274"/>
    </source>
</evidence>
<dbReference type="Proteomes" id="UP001064632">
    <property type="component" value="Chromosome"/>
</dbReference>
<dbReference type="SUPFAM" id="SSF53223">
    <property type="entry name" value="Aminoacid dehydrogenase-like, N-terminal domain"/>
    <property type="match status" value="1"/>
</dbReference>
<evidence type="ECO:0000256" key="2">
    <source>
        <dbReference type="ARBA" id="ARBA00008756"/>
    </source>
</evidence>
<dbReference type="InterPro" id="IPR037062">
    <property type="entry name" value="Malic_N_dom_sf"/>
</dbReference>
<keyword evidence="4" id="KW-0511">Multifunctional enzyme</keyword>
<dbReference type="PIRSF" id="PIRSF036684">
    <property type="entry name" value="ME_PTA"/>
    <property type="match status" value="1"/>
</dbReference>
<protein>
    <submittedName>
        <fullName evidence="7">NADP-dependent malic enzyme</fullName>
    </submittedName>
</protein>
<dbReference type="PANTHER" id="PTHR43237:SF4">
    <property type="entry name" value="NADP-DEPENDENT MALIC ENZYME"/>
    <property type="match status" value="1"/>
</dbReference>
<dbReference type="PANTHER" id="PTHR43237">
    <property type="entry name" value="NADP-DEPENDENT MALIC ENZYME"/>
    <property type="match status" value="1"/>
</dbReference>
<dbReference type="SMART" id="SM00919">
    <property type="entry name" value="Malic_M"/>
    <property type="match status" value="1"/>
</dbReference>
<dbReference type="InterPro" id="IPR042112">
    <property type="entry name" value="P_AcTrfase_dom2"/>
</dbReference>
<dbReference type="EMBL" id="CP104694">
    <property type="protein sequence ID" value="UXI68838.1"/>
    <property type="molecule type" value="Genomic_DNA"/>
</dbReference>
<dbReference type="Gene3D" id="3.40.50.10750">
    <property type="entry name" value="Isocitrate/Isopropylmalate dehydrogenase-like"/>
    <property type="match status" value="1"/>
</dbReference>
<feature type="domain" description="Malic enzyme NAD-binding" evidence="5">
    <location>
        <begin position="165"/>
        <end position="402"/>
    </location>
</feature>
<reference evidence="7" key="1">
    <citation type="submission" date="2022-09" db="EMBL/GenBank/DDBJ databases">
        <title>Tahibacter sp. nov., isolated from a fresh water.</title>
        <authorList>
            <person name="Baek J.H."/>
            <person name="Lee J.K."/>
            <person name="Kim J.M."/>
            <person name="Jeon C.O."/>
        </authorList>
    </citation>
    <scope>NUCLEOTIDE SEQUENCE</scope>
    <source>
        <strain evidence="7">W38</strain>
    </source>
</reference>
<dbReference type="InterPro" id="IPR036291">
    <property type="entry name" value="NAD(P)-bd_dom_sf"/>
</dbReference>
<dbReference type="Pfam" id="PF03949">
    <property type="entry name" value="Malic_M"/>
    <property type="match status" value="1"/>
</dbReference>
<dbReference type="InterPro" id="IPR002505">
    <property type="entry name" value="PTA_PTB"/>
</dbReference>
<feature type="domain" description="Malic enzyme N-terminal" evidence="6">
    <location>
        <begin position="20"/>
        <end position="153"/>
    </location>
</feature>
<comment type="similarity">
    <text evidence="2">In the C-terminal section; belongs to the phosphate acetyltransferase and butyryltransferase family.</text>
</comment>